<proteinExistence type="inferred from homology"/>
<dbReference type="GO" id="GO:0015187">
    <property type="term" value="F:glycine transmembrane transporter activity"/>
    <property type="evidence" value="ECO:0007669"/>
    <property type="project" value="UniProtKB-UniRule"/>
</dbReference>
<evidence type="ECO:0000256" key="8">
    <source>
        <dbReference type="ARBA" id="ARBA00023136"/>
    </source>
</evidence>
<dbReference type="GO" id="GO:0005743">
    <property type="term" value="C:mitochondrial inner membrane"/>
    <property type="evidence" value="ECO:0007669"/>
    <property type="project" value="UniProtKB-SubCell"/>
</dbReference>
<comment type="similarity">
    <text evidence="10">Belongs to the mitochondrial carrier (TC 2.A.29) family. SLC25A38 subfamily.</text>
</comment>
<reference evidence="12 13" key="1">
    <citation type="journal article" date="2016" name="Mol. Biol. Evol.">
        <title>Comparative Genomics of Early-Diverging Mushroom-Forming Fungi Provides Insights into the Origins of Lignocellulose Decay Capabilities.</title>
        <authorList>
            <person name="Nagy L.G."/>
            <person name="Riley R."/>
            <person name="Tritt A."/>
            <person name="Adam C."/>
            <person name="Daum C."/>
            <person name="Floudas D."/>
            <person name="Sun H."/>
            <person name="Yadav J.S."/>
            <person name="Pangilinan J."/>
            <person name="Larsson K.H."/>
            <person name="Matsuura K."/>
            <person name="Barry K."/>
            <person name="Labutti K."/>
            <person name="Kuo R."/>
            <person name="Ohm R.A."/>
            <person name="Bhattacharya S.S."/>
            <person name="Shirouzu T."/>
            <person name="Yoshinaga Y."/>
            <person name="Martin F.M."/>
            <person name="Grigoriev I.V."/>
            <person name="Hibbett D.S."/>
        </authorList>
    </citation>
    <scope>NUCLEOTIDE SEQUENCE [LARGE SCALE GENOMIC DNA]</scope>
    <source>
        <strain evidence="12 13">HHB12733</strain>
    </source>
</reference>
<dbReference type="PRINTS" id="PR00926">
    <property type="entry name" value="MITOCARRIER"/>
</dbReference>
<dbReference type="InParanoid" id="A0A165DRG8"/>
<feature type="repeat" description="Solcar" evidence="11">
    <location>
        <begin position="119"/>
        <end position="203"/>
    </location>
</feature>
<gene>
    <name evidence="12" type="ORF">CALCODRAFT_52869</name>
</gene>
<protein>
    <recommendedName>
        <fullName evidence="10">Mitochondrial glycine transporter</fullName>
    </recommendedName>
    <alternativeName>
        <fullName evidence="10">Solute carrier family 25 member 38 homolog</fullName>
    </alternativeName>
</protein>
<evidence type="ECO:0000313" key="12">
    <source>
        <dbReference type="EMBL" id="KZT53384.1"/>
    </source>
</evidence>
<evidence type="ECO:0000256" key="4">
    <source>
        <dbReference type="ARBA" id="ARBA00022737"/>
    </source>
</evidence>
<dbReference type="Gene3D" id="1.50.40.10">
    <property type="entry name" value="Mitochondrial carrier domain"/>
    <property type="match status" value="2"/>
</dbReference>
<dbReference type="STRING" id="1353952.A0A165DRG8"/>
<dbReference type="EMBL" id="KV424039">
    <property type="protein sequence ID" value="KZT53384.1"/>
    <property type="molecule type" value="Genomic_DNA"/>
</dbReference>
<evidence type="ECO:0000256" key="5">
    <source>
        <dbReference type="ARBA" id="ARBA00022792"/>
    </source>
</evidence>
<dbReference type="InterPro" id="IPR030847">
    <property type="entry name" value="Hem25/SLC25A38"/>
</dbReference>
<keyword evidence="13" id="KW-1185">Reference proteome</keyword>
<dbReference type="Proteomes" id="UP000076842">
    <property type="component" value="Unassembled WGS sequence"/>
</dbReference>
<dbReference type="InterPro" id="IPR018108">
    <property type="entry name" value="MCP_transmembrane"/>
</dbReference>
<evidence type="ECO:0000313" key="13">
    <source>
        <dbReference type="Proteomes" id="UP000076842"/>
    </source>
</evidence>
<dbReference type="PANTHER" id="PTHR46181">
    <property type="entry name" value="MITOCHONDRIAL GLYCINE TRANSPORTER"/>
    <property type="match status" value="1"/>
</dbReference>
<keyword evidence="5 10" id="KW-0999">Mitochondrion inner membrane</keyword>
<dbReference type="InterPro" id="IPR002067">
    <property type="entry name" value="MCP"/>
</dbReference>
<keyword evidence="2 10" id="KW-0813">Transport</keyword>
<name>A0A165DRG8_9BASI</name>
<keyword evidence="4 10" id="KW-0677">Repeat</keyword>
<comment type="subcellular location">
    <subcellularLocation>
        <location evidence="10">Mitochondrion inner membrane</location>
        <topology evidence="10">Multi-pass membrane protein</topology>
    </subcellularLocation>
    <subcellularLocation>
        <location evidence="1">Mitochondrion membrane</location>
        <topology evidence="1">Multi-pass membrane protein</topology>
    </subcellularLocation>
</comment>
<dbReference type="InterPro" id="IPR023395">
    <property type="entry name" value="MCP_dom_sf"/>
</dbReference>
<evidence type="ECO:0000256" key="6">
    <source>
        <dbReference type="ARBA" id="ARBA00022989"/>
    </source>
</evidence>
<sequence>MSGKPRATSHLLAGASSGFASAIVLQPFDLMKTRLQQVDGRSTGMGFGRLLGIARGITDAHGWRGLWRGTNATLLRNVPGVAVYFYALQTIRTQMTKMPHFAAAPSVLQVSGTTVLPKLSREGDLIAGAVARVSLGVLLNPFTVIKARFESDLYNYKTMREAFTGIVRQQGIRGLLSGWTPSAMRDAPYAGIFLLFYEQIKDKFERVMITAHREPSPGLIHSVSAATAAGVASCITHPFDVVKTKMQIRPERYTSMTKTIFIVLKEKTFFNGLGLRMSRKVLSSAITWTVYEGTLLLLRERRR</sequence>
<organism evidence="12 13">
    <name type="scientific">Calocera cornea HHB12733</name>
    <dbReference type="NCBI Taxonomy" id="1353952"/>
    <lineage>
        <taxon>Eukaryota</taxon>
        <taxon>Fungi</taxon>
        <taxon>Dikarya</taxon>
        <taxon>Basidiomycota</taxon>
        <taxon>Agaricomycotina</taxon>
        <taxon>Dacrymycetes</taxon>
        <taxon>Dacrymycetales</taxon>
        <taxon>Dacrymycetaceae</taxon>
        <taxon>Calocera</taxon>
    </lineage>
</organism>
<dbReference type="OrthoDB" id="1924968at2759"/>
<evidence type="ECO:0000256" key="10">
    <source>
        <dbReference type="HAMAP-Rule" id="MF_03064"/>
    </source>
</evidence>
<dbReference type="FunCoup" id="A0A165DRG8">
    <property type="interactions" value="151"/>
</dbReference>
<dbReference type="SUPFAM" id="SSF103506">
    <property type="entry name" value="Mitochondrial carrier"/>
    <property type="match status" value="1"/>
</dbReference>
<keyword evidence="7 10" id="KW-0496">Mitochondrion</keyword>
<dbReference type="HAMAP" id="MF_03064">
    <property type="entry name" value="SLC25A38"/>
    <property type="match status" value="1"/>
</dbReference>
<evidence type="ECO:0000256" key="7">
    <source>
        <dbReference type="ARBA" id="ARBA00023128"/>
    </source>
</evidence>
<dbReference type="GO" id="GO:1904983">
    <property type="term" value="P:glycine import into mitochondrion"/>
    <property type="evidence" value="ECO:0007669"/>
    <property type="project" value="UniProtKB-UniRule"/>
</dbReference>
<evidence type="ECO:0000256" key="11">
    <source>
        <dbReference type="PROSITE-ProRule" id="PRU00282"/>
    </source>
</evidence>
<comment type="catalytic activity">
    <reaction evidence="9 10">
        <text>glycine(in) = glycine(out)</text>
        <dbReference type="Rhea" id="RHEA:70715"/>
        <dbReference type="ChEBI" id="CHEBI:57305"/>
    </reaction>
</comment>
<evidence type="ECO:0000256" key="9">
    <source>
        <dbReference type="ARBA" id="ARBA00034060"/>
    </source>
</evidence>
<comment type="function">
    <text evidence="10">Mitochondrial glycine transporter that imports glycine into the mitochondrial matrix. Plays an important role in providing glycine for the first enzymatic step in heme biosynthesis, the condensation of glycine with succinyl-CoA to produce 5-aminolevulinate (ALA) in the miochondrial matrix.</text>
</comment>
<keyword evidence="8 10" id="KW-0472">Membrane</keyword>
<dbReference type="Pfam" id="PF00153">
    <property type="entry name" value="Mito_carr"/>
    <property type="match status" value="3"/>
</dbReference>
<dbReference type="PANTHER" id="PTHR46181:SF3">
    <property type="entry name" value="MITOCHONDRIAL GLYCINE TRANSPORTER"/>
    <property type="match status" value="1"/>
</dbReference>
<evidence type="ECO:0000256" key="3">
    <source>
        <dbReference type="ARBA" id="ARBA00022692"/>
    </source>
</evidence>
<evidence type="ECO:0000256" key="1">
    <source>
        <dbReference type="ARBA" id="ARBA00004225"/>
    </source>
</evidence>
<feature type="repeat" description="Solcar" evidence="11">
    <location>
        <begin position="216"/>
        <end position="297"/>
    </location>
</feature>
<feature type="repeat" description="Solcar" evidence="11">
    <location>
        <begin position="5"/>
        <end position="94"/>
    </location>
</feature>
<accession>A0A165DRG8</accession>
<evidence type="ECO:0000256" key="2">
    <source>
        <dbReference type="ARBA" id="ARBA00022448"/>
    </source>
</evidence>
<dbReference type="PROSITE" id="PS50920">
    <property type="entry name" value="SOLCAR"/>
    <property type="match status" value="3"/>
</dbReference>
<keyword evidence="6 10" id="KW-1133">Transmembrane helix</keyword>
<dbReference type="AlphaFoldDB" id="A0A165DRG8"/>
<keyword evidence="3 10" id="KW-0812">Transmembrane</keyword>